<dbReference type="InterPro" id="IPR036034">
    <property type="entry name" value="PDZ_sf"/>
</dbReference>
<keyword evidence="3 5" id="KW-0378">Hydrolase</keyword>
<gene>
    <name evidence="7" type="ORF">KGMB03357_22560</name>
</gene>
<dbReference type="InterPro" id="IPR005151">
    <property type="entry name" value="Tail-specific_protease"/>
</dbReference>
<dbReference type="SUPFAM" id="SSF50156">
    <property type="entry name" value="PDZ domain-like"/>
    <property type="match status" value="1"/>
</dbReference>
<dbReference type="CDD" id="cd06782">
    <property type="entry name" value="cpPDZ_CPP-like"/>
    <property type="match status" value="1"/>
</dbReference>
<sequence length="396" mass="43636">MKRKDFWKGFGVALALVVVLNLAWKPICRAIPWHVLPFEISMSKDAKVDMIQSYLDKYYVEDIDQGKLEDTLFAGMLAGVGDKYTYYMPKENLRQYLTNTNGNFDGVGIEIYTTQDGEVVISSVMPGQPAETAGLQAGDVIIGVDGEDMKGKLLSDVAAKIHGEKGTAVTIRVQRGDEEKEFTMERATVEVESVSSRMMENKIGYISISGFKENTYSQFKEALTALQKDGMKGLILDLRDNPGGLVRSVYEIGDELLPEGTMVYTLDKKQNRNDLKCDEKYLDIPLVVLVNENSASASEIFAGAVKDTGRGTLVGNQTFGKGLVQRLFVLPDGSGLNVTVQKYYTPNGTSIHGVGIEPDEKVELPEAYSGTPLTEIPAEQDTQLQKGLQVMEEQLK</sequence>
<dbReference type="GO" id="GO:0030288">
    <property type="term" value="C:outer membrane-bounded periplasmic space"/>
    <property type="evidence" value="ECO:0007669"/>
    <property type="project" value="TreeGrafter"/>
</dbReference>
<comment type="caution">
    <text evidence="7">The sequence shown here is derived from an EMBL/GenBank/DDBJ whole genome shotgun (WGS) entry which is preliminary data.</text>
</comment>
<evidence type="ECO:0000313" key="7">
    <source>
        <dbReference type="EMBL" id="GCB30595.1"/>
    </source>
</evidence>
<dbReference type="GO" id="GO:0006508">
    <property type="term" value="P:proteolysis"/>
    <property type="evidence" value="ECO:0007669"/>
    <property type="project" value="UniProtKB-KW"/>
</dbReference>
<dbReference type="OrthoDB" id="9812068at2"/>
<evidence type="ECO:0000256" key="5">
    <source>
        <dbReference type="RuleBase" id="RU004404"/>
    </source>
</evidence>
<dbReference type="CDD" id="cd07560">
    <property type="entry name" value="Peptidase_S41_CPP"/>
    <property type="match status" value="1"/>
</dbReference>
<evidence type="ECO:0000256" key="4">
    <source>
        <dbReference type="ARBA" id="ARBA00022825"/>
    </source>
</evidence>
<dbReference type="InterPro" id="IPR029045">
    <property type="entry name" value="ClpP/crotonase-like_dom_sf"/>
</dbReference>
<name>A0A401LGF6_9FIRM</name>
<keyword evidence="2 5" id="KW-0645">Protease</keyword>
<dbReference type="SUPFAM" id="SSF52096">
    <property type="entry name" value="ClpP/crotonase"/>
    <property type="match status" value="1"/>
</dbReference>
<evidence type="ECO:0000256" key="1">
    <source>
        <dbReference type="ARBA" id="ARBA00009179"/>
    </source>
</evidence>
<dbReference type="AlphaFoldDB" id="A0A401LGF6"/>
<dbReference type="PANTHER" id="PTHR32060">
    <property type="entry name" value="TAIL-SPECIFIC PROTEASE"/>
    <property type="match status" value="1"/>
</dbReference>
<keyword evidence="8" id="KW-1185">Reference proteome</keyword>
<dbReference type="EMBL" id="BHVZ01000014">
    <property type="protein sequence ID" value="GCB30595.1"/>
    <property type="molecule type" value="Genomic_DNA"/>
</dbReference>
<dbReference type="SMART" id="SM00245">
    <property type="entry name" value="TSPc"/>
    <property type="match status" value="1"/>
</dbReference>
<dbReference type="GO" id="GO:0004175">
    <property type="term" value="F:endopeptidase activity"/>
    <property type="evidence" value="ECO:0007669"/>
    <property type="project" value="TreeGrafter"/>
</dbReference>
<evidence type="ECO:0000256" key="2">
    <source>
        <dbReference type="ARBA" id="ARBA00022670"/>
    </source>
</evidence>
<dbReference type="InterPro" id="IPR004447">
    <property type="entry name" value="Peptidase_S41A"/>
</dbReference>
<dbReference type="NCBIfam" id="TIGR00225">
    <property type="entry name" value="prc"/>
    <property type="match status" value="1"/>
</dbReference>
<reference evidence="7 8" key="1">
    <citation type="submission" date="2018-10" db="EMBL/GenBank/DDBJ databases">
        <title>Draft Genome Sequence of Anaerotignum sp. KCTC 15736.</title>
        <authorList>
            <person name="Choi S.H."/>
            <person name="Kim J.S."/>
            <person name="Kang S.W."/>
            <person name="Lee J.S."/>
            <person name="Park S.H."/>
        </authorList>
    </citation>
    <scope>NUCLEOTIDE SEQUENCE [LARGE SCALE GENOMIC DNA]</scope>
    <source>
        <strain evidence="7 8">KCTC 15736</strain>
    </source>
</reference>
<dbReference type="InterPro" id="IPR041489">
    <property type="entry name" value="PDZ_6"/>
</dbReference>
<dbReference type="Proteomes" id="UP000287361">
    <property type="component" value="Unassembled WGS sequence"/>
</dbReference>
<dbReference type="Pfam" id="PF17820">
    <property type="entry name" value="PDZ_6"/>
    <property type="match status" value="1"/>
</dbReference>
<dbReference type="PROSITE" id="PS50106">
    <property type="entry name" value="PDZ"/>
    <property type="match status" value="1"/>
</dbReference>
<evidence type="ECO:0000256" key="3">
    <source>
        <dbReference type="ARBA" id="ARBA00022801"/>
    </source>
</evidence>
<dbReference type="InterPro" id="IPR001478">
    <property type="entry name" value="PDZ"/>
</dbReference>
<dbReference type="PANTHER" id="PTHR32060:SF30">
    <property type="entry name" value="CARBOXY-TERMINAL PROCESSING PROTEASE CTPA"/>
    <property type="match status" value="1"/>
</dbReference>
<protein>
    <submittedName>
        <fullName evidence="7">Peptidase S41</fullName>
    </submittedName>
</protein>
<evidence type="ECO:0000313" key="8">
    <source>
        <dbReference type="Proteomes" id="UP000287361"/>
    </source>
</evidence>
<comment type="similarity">
    <text evidence="1 5">Belongs to the peptidase S41A family.</text>
</comment>
<dbReference type="GO" id="GO:0007165">
    <property type="term" value="P:signal transduction"/>
    <property type="evidence" value="ECO:0007669"/>
    <property type="project" value="TreeGrafter"/>
</dbReference>
<keyword evidence="4 5" id="KW-0720">Serine protease</keyword>
<evidence type="ECO:0000259" key="6">
    <source>
        <dbReference type="PROSITE" id="PS50106"/>
    </source>
</evidence>
<accession>A0A401LGF6</accession>
<dbReference type="Gene3D" id="2.30.42.10">
    <property type="match status" value="1"/>
</dbReference>
<dbReference type="Pfam" id="PF03572">
    <property type="entry name" value="Peptidase_S41"/>
    <property type="match status" value="1"/>
</dbReference>
<proteinExistence type="inferred from homology"/>
<dbReference type="Gene3D" id="3.30.750.44">
    <property type="match status" value="1"/>
</dbReference>
<dbReference type="Gene3D" id="3.90.226.10">
    <property type="entry name" value="2-enoyl-CoA Hydratase, Chain A, domain 1"/>
    <property type="match status" value="1"/>
</dbReference>
<organism evidence="7 8">
    <name type="scientific">Anaerotignum faecicola</name>
    <dbReference type="NCBI Taxonomy" id="2358141"/>
    <lineage>
        <taxon>Bacteria</taxon>
        <taxon>Bacillati</taxon>
        <taxon>Bacillota</taxon>
        <taxon>Clostridia</taxon>
        <taxon>Lachnospirales</taxon>
        <taxon>Anaerotignaceae</taxon>
        <taxon>Anaerotignum</taxon>
    </lineage>
</organism>
<dbReference type="SMART" id="SM00228">
    <property type="entry name" value="PDZ"/>
    <property type="match status" value="1"/>
</dbReference>
<feature type="domain" description="PDZ" evidence="6">
    <location>
        <begin position="93"/>
        <end position="177"/>
    </location>
</feature>
<dbReference type="GO" id="GO:0008236">
    <property type="term" value="F:serine-type peptidase activity"/>
    <property type="evidence" value="ECO:0007669"/>
    <property type="project" value="UniProtKB-KW"/>
</dbReference>